<dbReference type="AlphaFoldDB" id="A0A8D8FA62"/>
<sequence length="111" mass="13103">MRKSVPPEIINKNNIKLNIEQTCRGWIVESTFLGSKTKRFEAHTHRHTYTLKHTLVLFTITILSKQAKKKTFSNHCSVNSNLWKSIHLSQTKKNYYYSTVCKLIIHIRQIF</sequence>
<reference evidence="1" key="1">
    <citation type="submission" date="2021-05" db="EMBL/GenBank/DDBJ databases">
        <authorList>
            <person name="Alioto T."/>
            <person name="Alioto T."/>
            <person name="Gomez Garrido J."/>
        </authorList>
    </citation>
    <scope>NUCLEOTIDE SEQUENCE</scope>
</reference>
<protein>
    <submittedName>
        <fullName evidence="1">(northern house mosquito) hypothetical protein</fullName>
    </submittedName>
</protein>
<accession>A0A8D8FA62</accession>
<name>A0A8D8FA62_CULPI</name>
<dbReference type="EMBL" id="HBUE01050006">
    <property type="protein sequence ID" value="CAG6464007.1"/>
    <property type="molecule type" value="Transcribed_RNA"/>
</dbReference>
<proteinExistence type="predicted"/>
<dbReference type="EMBL" id="HBUE01050002">
    <property type="protein sequence ID" value="CAG6464006.1"/>
    <property type="molecule type" value="Transcribed_RNA"/>
</dbReference>
<organism evidence="1">
    <name type="scientific">Culex pipiens</name>
    <name type="common">House mosquito</name>
    <dbReference type="NCBI Taxonomy" id="7175"/>
    <lineage>
        <taxon>Eukaryota</taxon>
        <taxon>Metazoa</taxon>
        <taxon>Ecdysozoa</taxon>
        <taxon>Arthropoda</taxon>
        <taxon>Hexapoda</taxon>
        <taxon>Insecta</taxon>
        <taxon>Pterygota</taxon>
        <taxon>Neoptera</taxon>
        <taxon>Endopterygota</taxon>
        <taxon>Diptera</taxon>
        <taxon>Nematocera</taxon>
        <taxon>Culicoidea</taxon>
        <taxon>Culicidae</taxon>
        <taxon>Culicinae</taxon>
        <taxon>Culicini</taxon>
        <taxon>Culex</taxon>
        <taxon>Culex</taxon>
    </lineage>
</organism>
<evidence type="ECO:0000313" key="1">
    <source>
        <dbReference type="EMBL" id="CAG6464006.1"/>
    </source>
</evidence>